<comment type="caution">
    <text evidence="1">The sequence shown here is derived from an EMBL/GenBank/DDBJ whole genome shotgun (WGS) entry which is preliminary data.</text>
</comment>
<gene>
    <name evidence="1" type="ORF">HNQ08_000420</name>
</gene>
<reference evidence="1 2" key="1">
    <citation type="submission" date="2020-08" db="EMBL/GenBank/DDBJ databases">
        <title>Genomic Encyclopedia of Type Strains, Phase IV (KMG-IV): sequencing the most valuable type-strain genomes for metagenomic binning, comparative biology and taxonomic classification.</title>
        <authorList>
            <person name="Goeker M."/>
        </authorList>
    </citation>
    <scope>NUCLEOTIDE SEQUENCE [LARGE SCALE GENOMIC DNA]</scope>
    <source>
        <strain evidence="1 2">DSM 27939</strain>
    </source>
</reference>
<evidence type="ECO:0000313" key="2">
    <source>
        <dbReference type="Proteomes" id="UP000552709"/>
    </source>
</evidence>
<organism evidence="1 2">
    <name type="scientific">Deinococcus humi</name>
    <dbReference type="NCBI Taxonomy" id="662880"/>
    <lineage>
        <taxon>Bacteria</taxon>
        <taxon>Thermotogati</taxon>
        <taxon>Deinococcota</taxon>
        <taxon>Deinococci</taxon>
        <taxon>Deinococcales</taxon>
        <taxon>Deinococcaceae</taxon>
        <taxon>Deinococcus</taxon>
    </lineage>
</organism>
<dbReference type="Proteomes" id="UP000552709">
    <property type="component" value="Unassembled WGS sequence"/>
</dbReference>
<keyword evidence="2" id="KW-1185">Reference proteome</keyword>
<name>A0A7W8NBQ2_9DEIO</name>
<sequence>MPKRRARPVDIANIEAECYAAWLPPEPAPHAPAPQQTDAELLSEVGEGSKALAAAYRRRMAHGMLSEV</sequence>
<dbReference type="RefSeq" id="WP_184127433.1">
    <property type="nucleotide sequence ID" value="NZ_JACHFL010000001.1"/>
</dbReference>
<evidence type="ECO:0000313" key="1">
    <source>
        <dbReference type="EMBL" id="MBB5361349.1"/>
    </source>
</evidence>
<dbReference type="AlphaFoldDB" id="A0A7W8NBQ2"/>
<protein>
    <submittedName>
        <fullName evidence="1">Uncharacterized protein</fullName>
    </submittedName>
</protein>
<proteinExistence type="predicted"/>
<dbReference type="EMBL" id="JACHFL010000001">
    <property type="protein sequence ID" value="MBB5361349.1"/>
    <property type="molecule type" value="Genomic_DNA"/>
</dbReference>
<accession>A0A7W8NBQ2</accession>